<protein>
    <submittedName>
        <fullName evidence="1">Uncharacterized protein</fullName>
    </submittedName>
</protein>
<reference evidence="2" key="1">
    <citation type="journal article" date="2017" name="Nat. Commun.">
        <title>The asparagus genome sheds light on the origin and evolution of a young Y chromosome.</title>
        <authorList>
            <person name="Harkess A."/>
            <person name="Zhou J."/>
            <person name="Xu C."/>
            <person name="Bowers J.E."/>
            <person name="Van der Hulst R."/>
            <person name="Ayyampalayam S."/>
            <person name="Mercati F."/>
            <person name="Riccardi P."/>
            <person name="McKain M.R."/>
            <person name="Kakrana A."/>
            <person name="Tang H."/>
            <person name="Ray J."/>
            <person name="Groenendijk J."/>
            <person name="Arikit S."/>
            <person name="Mathioni S.M."/>
            <person name="Nakano M."/>
            <person name="Shan H."/>
            <person name="Telgmann-Rauber A."/>
            <person name="Kanno A."/>
            <person name="Yue Z."/>
            <person name="Chen H."/>
            <person name="Li W."/>
            <person name="Chen Y."/>
            <person name="Xu X."/>
            <person name="Zhang Y."/>
            <person name="Luo S."/>
            <person name="Chen H."/>
            <person name="Gao J."/>
            <person name="Mao Z."/>
            <person name="Pires J.C."/>
            <person name="Luo M."/>
            <person name="Kudrna D."/>
            <person name="Wing R.A."/>
            <person name="Meyers B.C."/>
            <person name="Yi K."/>
            <person name="Kong H."/>
            <person name="Lavrijsen P."/>
            <person name="Sunseri F."/>
            <person name="Falavigna A."/>
            <person name="Ye Y."/>
            <person name="Leebens-Mack J.H."/>
            <person name="Chen G."/>
        </authorList>
    </citation>
    <scope>NUCLEOTIDE SEQUENCE [LARGE SCALE GENOMIC DNA]</scope>
    <source>
        <strain evidence="2">cv. DH0086</strain>
    </source>
</reference>
<dbReference type="Gramene" id="ONK67661">
    <property type="protein sequence ID" value="ONK67661"/>
    <property type="gene ID" value="A4U43_C05F2420"/>
</dbReference>
<dbReference type="Proteomes" id="UP000243459">
    <property type="component" value="Chromosome 5"/>
</dbReference>
<keyword evidence="2" id="KW-1185">Reference proteome</keyword>
<proteinExistence type="predicted"/>
<name>A0A5P1ESZ5_ASPOF</name>
<sequence>MPKGSHYPRNPCIPTTNHPFCCGRRSGAAPQAGGCCCAIAAIAATAFISAGSATLLQPAPPVSVPSSPVYNLHPPLDKKNNPVVSFHANIVELAPIDAWTEVIRSSDDLIVVGPDHQAGLR</sequence>
<evidence type="ECO:0000313" key="1">
    <source>
        <dbReference type="EMBL" id="ONK67661.1"/>
    </source>
</evidence>
<dbReference type="EMBL" id="CM007385">
    <property type="protein sequence ID" value="ONK67661.1"/>
    <property type="molecule type" value="Genomic_DNA"/>
</dbReference>
<accession>A0A5P1ESZ5</accession>
<dbReference type="AlphaFoldDB" id="A0A5P1ESZ5"/>
<gene>
    <name evidence="1" type="ORF">A4U43_C05F2420</name>
</gene>
<organism evidence="1 2">
    <name type="scientific">Asparagus officinalis</name>
    <name type="common">Garden asparagus</name>
    <dbReference type="NCBI Taxonomy" id="4686"/>
    <lineage>
        <taxon>Eukaryota</taxon>
        <taxon>Viridiplantae</taxon>
        <taxon>Streptophyta</taxon>
        <taxon>Embryophyta</taxon>
        <taxon>Tracheophyta</taxon>
        <taxon>Spermatophyta</taxon>
        <taxon>Magnoliopsida</taxon>
        <taxon>Liliopsida</taxon>
        <taxon>Asparagales</taxon>
        <taxon>Asparagaceae</taxon>
        <taxon>Asparagoideae</taxon>
        <taxon>Asparagus</taxon>
    </lineage>
</organism>
<evidence type="ECO:0000313" key="2">
    <source>
        <dbReference type="Proteomes" id="UP000243459"/>
    </source>
</evidence>